<sequence>MTRPIRVSFSTMESAYLLLEMDLPSNSGAGMFGWCTFMKLMLMKNGLPDLAALSR</sequence>
<name>A0A1J5PY53_9ZZZZ</name>
<proteinExistence type="predicted"/>
<organism evidence="1">
    <name type="scientific">mine drainage metagenome</name>
    <dbReference type="NCBI Taxonomy" id="410659"/>
    <lineage>
        <taxon>unclassified sequences</taxon>
        <taxon>metagenomes</taxon>
        <taxon>ecological metagenomes</taxon>
    </lineage>
</organism>
<evidence type="ECO:0000313" key="1">
    <source>
        <dbReference type="EMBL" id="OIQ68557.1"/>
    </source>
</evidence>
<reference evidence="1" key="1">
    <citation type="submission" date="2016-10" db="EMBL/GenBank/DDBJ databases">
        <title>Sequence of Gallionella enrichment culture.</title>
        <authorList>
            <person name="Poehlein A."/>
            <person name="Muehling M."/>
            <person name="Daniel R."/>
        </authorList>
    </citation>
    <scope>NUCLEOTIDE SEQUENCE</scope>
</reference>
<gene>
    <name evidence="1" type="ORF">GALL_498480</name>
</gene>
<accession>A0A1J5PY53</accession>
<dbReference type="EMBL" id="MLJW01005236">
    <property type="protein sequence ID" value="OIQ68557.1"/>
    <property type="molecule type" value="Genomic_DNA"/>
</dbReference>
<dbReference type="AlphaFoldDB" id="A0A1J5PY53"/>
<protein>
    <submittedName>
        <fullName evidence="1">Uncharacterized protein</fullName>
    </submittedName>
</protein>
<comment type="caution">
    <text evidence="1">The sequence shown here is derived from an EMBL/GenBank/DDBJ whole genome shotgun (WGS) entry which is preliminary data.</text>
</comment>